<proteinExistence type="predicted"/>
<gene>
    <name evidence="5" type="ORF">GE115_03435</name>
</gene>
<accession>A0A6I2F9A1</accession>
<dbReference type="Gene3D" id="1.10.10.10">
    <property type="entry name" value="Winged helix-like DNA-binding domain superfamily/Winged helix DNA-binding domain"/>
    <property type="match status" value="1"/>
</dbReference>
<organism evidence="5 6">
    <name type="scientific">Agromyces agglutinans</name>
    <dbReference type="NCBI Taxonomy" id="2662258"/>
    <lineage>
        <taxon>Bacteria</taxon>
        <taxon>Bacillati</taxon>
        <taxon>Actinomycetota</taxon>
        <taxon>Actinomycetes</taxon>
        <taxon>Micrococcales</taxon>
        <taxon>Microbacteriaceae</taxon>
        <taxon>Agromyces</taxon>
    </lineage>
</organism>
<dbReference type="EMBL" id="WJIF01000002">
    <property type="protein sequence ID" value="MRG58926.1"/>
    <property type="molecule type" value="Genomic_DNA"/>
</dbReference>
<reference evidence="5 6" key="1">
    <citation type="submission" date="2019-10" db="EMBL/GenBank/DDBJ databases">
        <authorList>
            <person name="Nie G."/>
            <person name="Ming H."/>
            <person name="Yi B."/>
        </authorList>
    </citation>
    <scope>NUCLEOTIDE SEQUENCE [LARGE SCALE GENOMIC DNA]</scope>
    <source>
        <strain evidence="5 6">CFH 90414</strain>
    </source>
</reference>
<evidence type="ECO:0000256" key="2">
    <source>
        <dbReference type="ARBA" id="ARBA00023125"/>
    </source>
</evidence>
<name>A0A6I2F9A1_9MICO</name>
<sequence>MVEPLSLHAGPLSQAVFRTARLHKALAARLLREAGLRPGQELVLMTLWQRGPQRMVDLVHSLDSDAPTMTRSIARLEKTGLVRRRPSETDRRVTIVEATEASRALRASVEHAWDELERRTVGTLPAERQAEILAALAELEANLCEMERPAGD</sequence>
<feature type="domain" description="HTH marR-type" evidence="4">
    <location>
        <begin position="9"/>
        <end position="141"/>
    </location>
</feature>
<dbReference type="PROSITE" id="PS01117">
    <property type="entry name" value="HTH_MARR_1"/>
    <property type="match status" value="1"/>
</dbReference>
<dbReference type="Pfam" id="PF01047">
    <property type="entry name" value="MarR"/>
    <property type="match status" value="1"/>
</dbReference>
<keyword evidence="1" id="KW-0805">Transcription regulation</keyword>
<dbReference type="RefSeq" id="WP_153683427.1">
    <property type="nucleotide sequence ID" value="NZ_WJIF01000002.1"/>
</dbReference>
<dbReference type="InterPro" id="IPR023187">
    <property type="entry name" value="Tscrpt_reg_MarR-type_CS"/>
</dbReference>
<keyword evidence="2" id="KW-0238">DNA-binding</keyword>
<evidence type="ECO:0000259" key="4">
    <source>
        <dbReference type="PROSITE" id="PS50995"/>
    </source>
</evidence>
<dbReference type="PANTHER" id="PTHR42756:SF1">
    <property type="entry name" value="TRANSCRIPTIONAL REPRESSOR OF EMRAB OPERON"/>
    <property type="match status" value="1"/>
</dbReference>
<dbReference type="SUPFAM" id="SSF46785">
    <property type="entry name" value="Winged helix' DNA-binding domain"/>
    <property type="match status" value="1"/>
</dbReference>
<evidence type="ECO:0000256" key="1">
    <source>
        <dbReference type="ARBA" id="ARBA00023015"/>
    </source>
</evidence>
<dbReference type="PROSITE" id="PS50995">
    <property type="entry name" value="HTH_MARR_2"/>
    <property type="match status" value="1"/>
</dbReference>
<dbReference type="GO" id="GO:0003677">
    <property type="term" value="F:DNA binding"/>
    <property type="evidence" value="ECO:0007669"/>
    <property type="project" value="UniProtKB-KW"/>
</dbReference>
<dbReference type="InterPro" id="IPR036390">
    <property type="entry name" value="WH_DNA-bd_sf"/>
</dbReference>
<evidence type="ECO:0000313" key="5">
    <source>
        <dbReference type="EMBL" id="MRG58926.1"/>
    </source>
</evidence>
<keyword evidence="6" id="KW-1185">Reference proteome</keyword>
<protein>
    <submittedName>
        <fullName evidence="5">MarR family transcriptional regulator</fullName>
    </submittedName>
</protein>
<dbReference type="GO" id="GO:0003700">
    <property type="term" value="F:DNA-binding transcription factor activity"/>
    <property type="evidence" value="ECO:0007669"/>
    <property type="project" value="InterPro"/>
</dbReference>
<dbReference type="InterPro" id="IPR000835">
    <property type="entry name" value="HTH_MarR-typ"/>
</dbReference>
<dbReference type="PANTHER" id="PTHR42756">
    <property type="entry name" value="TRANSCRIPTIONAL REGULATOR, MARR"/>
    <property type="match status" value="1"/>
</dbReference>
<evidence type="ECO:0000256" key="3">
    <source>
        <dbReference type="ARBA" id="ARBA00023163"/>
    </source>
</evidence>
<keyword evidence="3" id="KW-0804">Transcription</keyword>
<dbReference type="AlphaFoldDB" id="A0A6I2F9A1"/>
<comment type="caution">
    <text evidence="5">The sequence shown here is derived from an EMBL/GenBank/DDBJ whole genome shotgun (WGS) entry which is preliminary data.</text>
</comment>
<dbReference type="InterPro" id="IPR036388">
    <property type="entry name" value="WH-like_DNA-bd_sf"/>
</dbReference>
<evidence type="ECO:0000313" key="6">
    <source>
        <dbReference type="Proteomes" id="UP000431080"/>
    </source>
</evidence>
<dbReference type="Proteomes" id="UP000431080">
    <property type="component" value="Unassembled WGS sequence"/>
</dbReference>
<dbReference type="SMART" id="SM00347">
    <property type="entry name" value="HTH_MARR"/>
    <property type="match status" value="1"/>
</dbReference>